<gene>
    <name evidence="1" type="ORF">FRE64_05410</name>
</gene>
<dbReference type="Pfam" id="PF25952">
    <property type="entry name" value="DUF7990"/>
    <property type="match status" value="1"/>
</dbReference>
<dbReference type="OrthoDB" id="5358049at2"/>
<name>A0A5B8NJF1_9CHRO</name>
<accession>A0A5B8NJF1</accession>
<reference evidence="1" key="1">
    <citation type="submission" date="2019-08" db="EMBL/GenBank/DDBJ databases">
        <title>Carotenoids and Carotenoid Binding Proteins in the Halophilic Cyanobacterium Euhalothece sp. ZM00.</title>
        <authorList>
            <person name="Cho S.M."/>
            <person name="Song J.Y."/>
            <person name="Park Y.-I."/>
        </authorList>
    </citation>
    <scope>NUCLEOTIDE SEQUENCE [LARGE SCALE GENOMIC DNA]</scope>
    <source>
        <strain evidence="1">Z-M001</strain>
    </source>
</reference>
<evidence type="ECO:0000313" key="1">
    <source>
        <dbReference type="EMBL" id="QDZ39412.1"/>
    </source>
</evidence>
<proteinExistence type="predicted"/>
<dbReference type="NCBIfam" id="NF041419">
    <property type="entry name" value="CC_star_Cory"/>
    <property type="match status" value="1"/>
</dbReference>
<dbReference type="KEGG" id="enn:FRE64_05410"/>
<sequence>MQSINWVQMYRQFQYLLKEFYTAPYRQELAREKRDQDDLFMLLVFSEMMGVPNPVSFYTLELLPLIYEDFHQWHQRMGMDQSPLEQIRCC</sequence>
<keyword evidence="1" id="KW-0067">ATP-binding</keyword>
<dbReference type="InterPro" id="IPR047717">
    <property type="entry name" value="CC_star_Cory"/>
</dbReference>
<dbReference type="AlphaFoldDB" id="A0A5B8NJF1"/>
<dbReference type="Proteomes" id="UP000318453">
    <property type="component" value="Chromosome"/>
</dbReference>
<dbReference type="RefSeq" id="WP_146295014.1">
    <property type="nucleotide sequence ID" value="NZ_CP042326.1"/>
</dbReference>
<keyword evidence="1" id="KW-0347">Helicase</keyword>
<evidence type="ECO:0000313" key="2">
    <source>
        <dbReference type="Proteomes" id="UP000318453"/>
    </source>
</evidence>
<protein>
    <submittedName>
        <fullName evidence="1">DNA helicase</fullName>
    </submittedName>
</protein>
<dbReference type="GO" id="GO:0004386">
    <property type="term" value="F:helicase activity"/>
    <property type="evidence" value="ECO:0007669"/>
    <property type="project" value="UniProtKB-KW"/>
</dbReference>
<keyword evidence="1" id="KW-0547">Nucleotide-binding</keyword>
<keyword evidence="1" id="KW-0378">Hydrolase</keyword>
<dbReference type="InterPro" id="IPR058303">
    <property type="entry name" value="DUF7990"/>
</dbReference>
<dbReference type="EMBL" id="CP042326">
    <property type="protein sequence ID" value="QDZ39412.1"/>
    <property type="molecule type" value="Genomic_DNA"/>
</dbReference>
<keyword evidence="2" id="KW-1185">Reference proteome</keyword>
<organism evidence="1 2">
    <name type="scientific">Euhalothece natronophila Z-M001</name>
    <dbReference type="NCBI Taxonomy" id="522448"/>
    <lineage>
        <taxon>Bacteria</taxon>
        <taxon>Bacillati</taxon>
        <taxon>Cyanobacteriota</taxon>
        <taxon>Cyanophyceae</taxon>
        <taxon>Oscillatoriophycideae</taxon>
        <taxon>Chroococcales</taxon>
        <taxon>Halothecacae</taxon>
        <taxon>Halothece cluster</taxon>
        <taxon>Euhalothece</taxon>
    </lineage>
</organism>